<keyword evidence="1" id="KW-0732">Signal</keyword>
<dbReference type="RefSeq" id="WP_015100806.1">
    <property type="nucleotide sequence ID" value="NC_019673.1"/>
</dbReference>
<proteinExistence type="predicted"/>
<dbReference type="PATRIC" id="fig|1179773.3.peg.3396"/>
<sequence length="151" mass="16679">MKTKRVLRALAAIAALASCFSLATASPAMAADGWQRTTNVSDDEYNNGRAKVCALANPWGIDRAKACFQPHGEWFWLNDLSSNNEPAGMDWYSGNRSGVAYWDGSAQAGWTNLNKSFSVEGQRFTFRACEVNLSTRRVVESTCSDWEHTTT</sequence>
<dbReference type="Proteomes" id="UP000006281">
    <property type="component" value="Chromosome"/>
</dbReference>
<dbReference type="OrthoDB" id="4247493at2"/>
<dbReference type="EMBL" id="HE804045">
    <property type="protein sequence ID" value="CCH30694.1"/>
    <property type="molecule type" value="Genomic_DNA"/>
</dbReference>
<dbReference type="eggNOG" id="ENOG5032DXB">
    <property type="taxonomic scope" value="Bacteria"/>
</dbReference>
<dbReference type="HOGENOM" id="CLU_1730069_0_0_11"/>
<keyword evidence="3" id="KW-1185">Reference proteome</keyword>
<evidence type="ECO:0008006" key="4">
    <source>
        <dbReference type="Google" id="ProtNLM"/>
    </source>
</evidence>
<gene>
    <name evidence="2" type="ordered locus">BN6_33960</name>
</gene>
<evidence type="ECO:0000313" key="2">
    <source>
        <dbReference type="EMBL" id="CCH30694.1"/>
    </source>
</evidence>
<dbReference type="PROSITE" id="PS51257">
    <property type="entry name" value="PROKAR_LIPOPROTEIN"/>
    <property type="match status" value="1"/>
</dbReference>
<dbReference type="KEGG" id="sesp:BN6_33960"/>
<evidence type="ECO:0000256" key="1">
    <source>
        <dbReference type="SAM" id="SignalP"/>
    </source>
</evidence>
<evidence type="ECO:0000313" key="3">
    <source>
        <dbReference type="Proteomes" id="UP000006281"/>
    </source>
</evidence>
<name>K0K1G1_SACES</name>
<reference evidence="2 3" key="1">
    <citation type="journal article" date="2012" name="BMC Genomics">
        <title>Complete genome sequence of Saccharothrix espanaensis DSM 44229T and comparison to the other completely sequenced Pseudonocardiaceae.</title>
        <authorList>
            <person name="Strobel T."/>
            <person name="Al-Dilaimi A."/>
            <person name="Blom J."/>
            <person name="Gessner A."/>
            <person name="Kalinowski J."/>
            <person name="Luzhetska M."/>
            <person name="Puhler A."/>
            <person name="Szczepanowski R."/>
            <person name="Bechthold A."/>
            <person name="Ruckert C."/>
        </authorList>
    </citation>
    <scope>NUCLEOTIDE SEQUENCE [LARGE SCALE GENOMIC DNA]</scope>
    <source>
        <strain evidence="3">ATCC 51144 / DSM 44229 / JCM 9112 / NBRC 15066 / NRRL 15764</strain>
    </source>
</reference>
<accession>K0K1G1</accession>
<protein>
    <recommendedName>
        <fullName evidence="4">Secreted protein</fullName>
    </recommendedName>
</protein>
<feature type="signal peptide" evidence="1">
    <location>
        <begin position="1"/>
        <end position="30"/>
    </location>
</feature>
<dbReference type="AlphaFoldDB" id="K0K1G1"/>
<feature type="chain" id="PRO_5003834018" description="Secreted protein" evidence="1">
    <location>
        <begin position="31"/>
        <end position="151"/>
    </location>
</feature>
<organism evidence="2 3">
    <name type="scientific">Saccharothrix espanaensis (strain ATCC 51144 / DSM 44229 / JCM 9112 / NBRC 15066 / NRRL 15764)</name>
    <dbReference type="NCBI Taxonomy" id="1179773"/>
    <lineage>
        <taxon>Bacteria</taxon>
        <taxon>Bacillati</taxon>
        <taxon>Actinomycetota</taxon>
        <taxon>Actinomycetes</taxon>
        <taxon>Pseudonocardiales</taxon>
        <taxon>Pseudonocardiaceae</taxon>
        <taxon>Saccharothrix</taxon>
    </lineage>
</organism>